<accession>A0ABQ1INC6</accession>
<dbReference type="Proteomes" id="UP000617555">
    <property type="component" value="Unassembled WGS sequence"/>
</dbReference>
<dbReference type="EMBL" id="BMII01000002">
    <property type="protein sequence ID" value="GGB46648.1"/>
    <property type="molecule type" value="Genomic_DNA"/>
</dbReference>
<dbReference type="RefSeq" id="WP_188736328.1">
    <property type="nucleotide sequence ID" value="NZ_BMII01000002.1"/>
</dbReference>
<keyword evidence="2" id="KW-1185">Reference proteome</keyword>
<proteinExistence type="predicted"/>
<sequence>MAIKGHVNDNIRTFSEIAGLDNVSLGNASLEIAGLEITGLDNVSLEIAGLEMTLYCLHRQYYW</sequence>
<organism evidence="1 2">
    <name type="scientific">Shewanella inventionis</name>
    <dbReference type="NCBI Taxonomy" id="1738770"/>
    <lineage>
        <taxon>Bacteria</taxon>
        <taxon>Pseudomonadati</taxon>
        <taxon>Pseudomonadota</taxon>
        <taxon>Gammaproteobacteria</taxon>
        <taxon>Alteromonadales</taxon>
        <taxon>Shewanellaceae</taxon>
        <taxon>Shewanella</taxon>
    </lineage>
</organism>
<evidence type="ECO:0000313" key="2">
    <source>
        <dbReference type="Proteomes" id="UP000617555"/>
    </source>
</evidence>
<evidence type="ECO:0000313" key="1">
    <source>
        <dbReference type="EMBL" id="GGB46648.1"/>
    </source>
</evidence>
<reference evidence="2" key="1">
    <citation type="journal article" date="2019" name="Int. J. Syst. Evol. Microbiol.">
        <title>The Global Catalogue of Microorganisms (GCM) 10K type strain sequencing project: providing services to taxonomists for standard genome sequencing and annotation.</title>
        <authorList>
            <consortium name="The Broad Institute Genomics Platform"/>
            <consortium name="The Broad Institute Genome Sequencing Center for Infectious Disease"/>
            <person name="Wu L."/>
            <person name="Ma J."/>
        </authorList>
    </citation>
    <scope>NUCLEOTIDE SEQUENCE [LARGE SCALE GENOMIC DNA]</scope>
    <source>
        <strain evidence="2">CGMCC 1.15339</strain>
    </source>
</reference>
<name>A0ABQ1INC6_9GAMM</name>
<protein>
    <recommendedName>
        <fullName evidence="3">Pentapeptide repeat-containing protein</fullName>
    </recommendedName>
</protein>
<comment type="caution">
    <text evidence="1">The sequence shown here is derived from an EMBL/GenBank/DDBJ whole genome shotgun (WGS) entry which is preliminary data.</text>
</comment>
<evidence type="ECO:0008006" key="3">
    <source>
        <dbReference type="Google" id="ProtNLM"/>
    </source>
</evidence>
<gene>
    <name evidence="1" type="ORF">GCM10011607_03540</name>
</gene>